<evidence type="ECO:0008006" key="3">
    <source>
        <dbReference type="Google" id="ProtNLM"/>
    </source>
</evidence>
<dbReference type="SUPFAM" id="SSF158682">
    <property type="entry name" value="TerB-like"/>
    <property type="match status" value="1"/>
</dbReference>
<dbReference type="OrthoDB" id="1450066at2"/>
<dbReference type="Gene3D" id="1.10.3680.10">
    <property type="entry name" value="TerB-like"/>
    <property type="match status" value="1"/>
</dbReference>
<sequence>MKFTQDEKLAVASTVIAVIKADKLLHMGEIKFMERLKKQIGIDIPTVEAADDLDRDSALVTLHKMTYQKKKALVKILREAAISDDFLHETEMDLILQTFSNIGLGEELD</sequence>
<reference evidence="1 2" key="1">
    <citation type="submission" date="2019-05" db="EMBL/GenBank/DDBJ databases">
        <authorList>
            <person name="Zhang J.-Y."/>
            <person name="Feg X."/>
            <person name="Du Z.-J."/>
        </authorList>
    </citation>
    <scope>NUCLEOTIDE SEQUENCE [LARGE SCALE GENOMIC DNA]</scope>
    <source>
        <strain evidence="1 2">RZ26</strain>
    </source>
</reference>
<evidence type="ECO:0000313" key="1">
    <source>
        <dbReference type="EMBL" id="TMM58486.1"/>
    </source>
</evidence>
<comment type="caution">
    <text evidence="1">The sequence shown here is derived from an EMBL/GenBank/DDBJ whole genome shotgun (WGS) entry which is preliminary data.</text>
</comment>
<dbReference type="InterPro" id="IPR029024">
    <property type="entry name" value="TerB-like"/>
</dbReference>
<proteinExistence type="predicted"/>
<dbReference type="RefSeq" id="WP_138656418.1">
    <property type="nucleotide sequence ID" value="NZ_VATY01000001.1"/>
</dbReference>
<accession>A0A5S3PU10</accession>
<dbReference type="EMBL" id="VATY01000001">
    <property type="protein sequence ID" value="TMM58486.1"/>
    <property type="molecule type" value="Genomic_DNA"/>
</dbReference>
<keyword evidence="2" id="KW-1185">Reference proteome</keyword>
<dbReference type="AlphaFoldDB" id="A0A5S3PU10"/>
<gene>
    <name evidence="1" type="ORF">FEE95_03380</name>
</gene>
<protein>
    <recommendedName>
        <fullName evidence="3">TerB family tellurite resistance protein</fullName>
    </recommendedName>
</protein>
<dbReference type="Proteomes" id="UP000310314">
    <property type="component" value="Unassembled WGS sequence"/>
</dbReference>
<organism evidence="1 2">
    <name type="scientific">Maribacter algarum</name>
    <name type="common">ex Zhang et al. 2020</name>
    <dbReference type="NCBI Taxonomy" id="2578118"/>
    <lineage>
        <taxon>Bacteria</taxon>
        <taxon>Pseudomonadati</taxon>
        <taxon>Bacteroidota</taxon>
        <taxon>Flavobacteriia</taxon>
        <taxon>Flavobacteriales</taxon>
        <taxon>Flavobacteriaceae</taxon>
        <taxon>Maribacter</taxon>
    </lineage>
</organism>
<name>A0A5S3PU10_9FLAO</name>
<evidence type="ECO:0000313" key="2">
    <source>
        <dbReference type="Proteomes" id="UP000310314"/>
    </source>
</evidence>